<keyword evidence="2" id="KW-0012">Acyltransferase</keyword>
<dbReference type="OrthoDB" id="336415at2"/>
<evidence type="ECO:0000256" key="2">
    <source>
        <dbReference type="ARBA" id="ARBA00023315"/>
    </source>
</evidence>
<dbReference type="InterPro" id="IPR016181">
    <property type="entry name" value="Acyl_CoA_acyltransferase"/>
</dbReference>
<keyword evidence="1 4" id="KW-0808">Transferase</keyword>
<name>A0A2N5E6L4_9GAMM</name>
<comment type="caution">
    <text evidence="4">The sequence shown here is derived from an EMBL/GenBank/DDBJ whole genome shotgun (WGS) entry which is preliminary data.</text>
</comment>
<evidence type="ECO:0000313" key="5">
    <source>
        <dbReference type="Proteomes" id="UP000234503"/>
    </source>
</evidence>
<proteinExistence type="predicted"/>
<dbReference type="PANTHER" id="PTHR43877">
    <property type="entry name" value="AMINOALKYLPHOSPHONATE N-ACETYLTRANSFERASE-RELATED-RELATED"/>
    <property type="match status" value="1"/>
</dbReference>
<feature type="domain" description="N-acetyltransferase" evidence="3">
    <location>
        <begin position="3"/>
        <end position="163"/>
    </location>
</feature>
<evidence type="ECO:0000259" key="3">
    <source>
        <dbReference type="PROSITE" id="PS51186"/>
    </source>
</evidence>
<dbReference type="PANTHER" id="PTHR43877:SF2">
    <property type="entry name" value="AMINOALKYLPHOSPHONATE N-ACETYLTRANSFERASE-RELATED"/>
    <property type="match status" value="1"/>
</dbReference>
<dbReference type="Gene3D" id="3.40.630.30">
    <property type="match status" value="1"/>
</dbReference>
<sequence length="170" mass="18961">MEITVRHAILEDAAALHRLYSEPALYRDTLQLPYSPVTRWEERLTNPAPDTCNLVALLDGVLAGQLMLSHNPTPRRRHVATFGMGVSTEYQGHGVGSKLLGAAVDLCDNWLGVKRMELTVYTDNHAALALYRKFGFEVEGTSPQFAMRDGVLVDAHHMGRLKERVHQVPC</sequence>
<dbReference type="AlphaFoldDB" id="A0A2N5E6L4"/>
<dbReference type="PROSITE" id="PS51186">
    <property type="entry name" value="GNAT"/>
    <property type="match status" value="1"/>
</dbReference>
<evidence type="ECO:0000256" key="1">
    <source>
        <dbReference type="ARBA" id="ARBA00022679"/>
    </source>
</evidence>
<dbReference type="Pfam" id="PF00583">
    <property type="entry name" value="Acetyltransf_1"/>
    <property type="match status" value="1"/>
</dbReference>
<gene>
    <name evidence="4" type="ORF">CYR32_07940</name>
</gene>
<dbReference type="CDD" id="cd04301">
    <property type="entry name" value="NAT_SF"/>
    <property type="match status" value="1"/>
</dbReference>
<accession>A0A2N5E6L4</accession>
<dbReference type="InterPro" id="IPR050832">
    <property type="entry name" value="Bact_Acetyltransf"/>
</dbReference>
<protein>
    <submittedName>
        <fullName evidence="4">GNAT family N-acetyltransferase</fullName>
    </submittedName>
</protein>
<reference evidence="4 5" key="1">
    <citation type="submission" date="2017-12" db="EMBL/GenBank/DDBJ databases">
        <title>Characterization of six clinical isolates of Enterochimera gen. nov., a novel genus of the Yersiniaciae family and the three species Enterochimera arupensis sp. nov., Enterochimera coloradensis sp. nov, and Enterochimera californica sp. nov.</title>
        <authorList>
            <person name="Rossi A."/>
            <person name="Fisher M."/>
        </authorList>
    </citation>
    <scope>NUCLEOTIDE SEQUENCE [LARGE SCALE GENOMIC DNA]</scope>
    <source>
        <strain evidence="5">2016-Iso4</strain>
    </source>
</reference>
<organism evidence="4 5">
    <name type="scientific">Chimaeribacter coloradensis</name>
    <dbReference type="NCBI Taxonomy" id="2060068"/>
    <lineage>
        <taxon>Bacteria</taxon>
        <taxon>Pseudomonadati</taxon>
        <taxon>Pseudomonadota</taxon>
        <taxon>Gammaproteobacteria</taxon>
        <taxon>Enterobacterales</taxon>
        <taxon>Yersiniaceae</taxon>
        <taxon>Chimaeribacter</taxon>
    </lineage>
</organism>
<evidence type="ECO:0000313" key="4">
    <source>
        <dbReference type="EMBL" id="PLR36951.1"/>
    </source>
</evidence>
<dbReference type="GO" id="GO:0016747">
    <property type="term" value="F:acyltransferase activity, transferring groups other than amino-acyl groups"/>
    <property type="evidence" value="ECO:0007669"/>
    <property type="project" value="InterPro"/>
</dbReference>
<dbReference type="EMBL" id="PJZH01000005">
    <property type="protein sequence ID" value="PLR36951.1"/>
    <property type="molecule type" value="Genomic_DNA"/>
</dbReference>
<keyword evidence="5" id="KW-1185">Reference proteome</keyword>
<dbReference type="SUPFAM" id="SSF55729">
    <property type="entry name" value="Acyl-CoA N-acyltransferases (Nat)"/>
    <property type="match status" value="1"/>
</dbReference>
<dbReference type="RefSeq" id="WP_101823852.1">
    <property type="nucleotide sequence ID" value="NZ_PJZH01000005.1"/>
</dbReference>
<dbReference type="Proteomes" id="UP000234503">
    <property type="component" value="Unassembled WGS sequence"/>
</dbReference>
<dbReference type="InterPro" id="IPR000182">
    <property type="entry name" value="GNAT_dom"/>
</dbReference>